<gene>
    <name evidence="2" type="ORF">HPBE_LOCUS3666</name>
</gene>
<dbReference type="InterPro" id="IPR001114">
    <property type="entry name" value="Adenylosuccinate_synthetase"/>
</dbReference>
<evidence type="ECO:0000313" key="3">
    <source>
        <dbReference type="Proteomes" id="UP000050761"/>
    </source>
</evidence>
<comment type="function">
    <text evidence="1">Plays an important role in the de novo pathway and in the salvage pathway of purine nucleotide biosynthesis. Catalyzes the first commited step in the biosynthesis of AMP from IMP.</text>
</comment>
<evidence type="ECO:0000313" key="2">
    <source>
        <dbReference type="EMBL" id="VDO39372.1"/>
    </source>
</evidence>
<keyword evidence="1" id="KW-0963">Cytoplasm</keyword>
<comment type="subcellular location">
    <subcellularLocation>
        <location evidence="1">Cytoplasm</location>
    </subcellularLocation>
</comment>
<feature type="binding site" evidence="1">
    <location>
        <position position="30"/>
    </location>
    <ligand>
        <name>GTP</name>
        <dbReference type="ChEBI" id="CHEBI:37565"/>
    </ligand>
</feature>
<comment type="similarity">
    <text evidence="1">Belongs to the adenylosuccinate synthetase family.</text>
</comment>
<dbReference type="Gene3D" id="3.90.170.10">
    <property type="entry name" value="Adenylosuccinate Synthetase, subunit A, domain 3"/>
    <property type="match status" value="1"/>
</dbReference>
<organism evidence="3 4">
    <name type="scientific">Heligmosomoides polygyrus</name>
    <name type="common">Parasitic roundworm</name>
    <dbReference type="NCBI Taxonomy" id="6339"/>
    <lineage>
        <taxon>Eukaryota</taxon>
        <taxon>Metazoa</taxon>
        <taxon>Ecdysozoa</taxon>
        <taxon>Nematoda</taxon>
        <taxon>Chromadorea</taxon>
        <taxon>Rhabditida</taxon>
        <taxon>Rhabditina</taxon>
        <taxon>Rhabditomorpha</taxon>
        <taxon>Strongyloidea</taxon>
        <taxon>Heligmosomidae</taxon>
        <taxon>Heligmosomoides</taxon>
    </lineage>
</organism>
<name>A0A183FBX3_HELPZ</name>
<protein>
    <recommendedName>
        <fullName evidence="1">Adenylosuccinate synthetase</fullName>
        <shortName evidence="1">AMPSase</shortName>
        <shortName evidence="1">AdSS</shortName>
        <ecNumber evidence="1">6.3.4.4</ecNumber>
    </recommendedName>
    <alternativeName>
        <fullName evidence="1">IMP--aspartate ligase</fullName>
    </alternativeName>
</protein>
<keyword evidence="1" id="KW-0479">Metal-binding</keyword>
<sequence length="144" mass="16021">GPFPTELLDEVGDSLQSIGKEVGVTTGRRRRCGWLDLFLLRRSAQINGYTAIALTKLDVLDSFKEIKVAVGYRLNGEILTSPPGLFLNPFASTYCSNNDDFCSCIITANEARLTRSLDTRDISDVRNLVIYLSNQKIHSYNMLG</sequence>
<comment type="subunit">
    <text evidence="1">Homodimer.</text>
</comment>
<comment type="cofactor">
    <cofactor evidence="1">
        <name>Mg(2+)</name>
        <dbReference type="ChEBI" id="CHEBI:18420"/>
    </cofactor>
    <text evidence="1">Binds 1 Mg(2+) ion per subunit.</text>
</comment>
<keyword evidence="1" id="KW-0547">Nucleotide-binding</keyword>
<feature type="binding site" evidence="1">
    <location>
        <position position="1"/>
    </location>
    <ligand>
        <name>Mg(2+)</name>
        <dbReference type="ChEBI" id="CHEBI:18420"/>
    </ligand>
</feature>
<dbReference type="InterPro" id="IPR027417">
    <property type="entry name" value="P-loop_NTPase"/>
</dbReference>
<dbReference type="SMART" id="SM00788">
    <property type="entry name" value="Adenylsucc_synt"/>
    <property type="match status" value="1"/>
</dbReference>
<proteinExistence type="inferred from homology"/>
<reference evidence="2 3" key="1">
    <citation type="submission" date="2018-11" db="EMBL/GenBank/DDBJ databases">
        <authorList>
            <consortium name="Pathogen Informatics"/>
        </authorList>
    </citation>
    <scope>NUCLEOTIDE SEQUENCE [LARGE SCALE GENOMIC DNA]</scope>
</reference>
<dbReference type="GO" id="GO:0044208">
    <property type="term" value="P:'de novo' AMP biosynthetic process"/>
    <property type="evidence" value="ECO:0007669"/>
    <property type="project" value="UniProtKB-UniRule"/>
</dbReference>
<dbReference type="GO" id="GO:0046040">
    <property type="term" value="P:IMP metabolic process"/>
    <property type="evidence" value="ECO:0007669"/>
    <property type="project" value="TreeGrafter"/>
</dbReference>
<accession>A0A183FBX3</accession>
<accession>A0A3P7YG84</accession>
<dbReference type="Proteomes" id="UP000050761">
    <property type="component" value="Unassembled WGS sequence"/>
</dbReference>
<dbReference type="GO" id="GO:0005525">
    <property type="term" value="F:GTP binding"/>
    <property type="evidence" value="ECO:0007669"/>
    <property type="project" value="UniProtKB-UniRule"/>
</dbReference>
<comment type="catalytic activity">
    <reaction evidence="1">
        <text>IMP + L-aspartate + GTP = N(6)-(1,2-dicarboxyethyl)-AMP + GDP + phosphate + 2 H(+)</text>
        <dbReference type="Rhea" id="RHEA:15753"/>
        <dbReference type="ChEBI" id="CHEBI:15378"/>
        <dbReference type="ChEBI" id="CHEBI:29991"/>
        <dbReference type="ChEBI" id="CHEBI:37565"/>
        <dbReference type="ChEBI" id="CHEBI:43474"/>
        <dbReference type="ChEBI" id="CHEBI:57567"/>
        <dbReference type="ChEBI" id="CHEBI:58053"/>
        <dbReference type="ChEBI" id="CHEBI:58189"/>
        <dbReference type="EC" id="6.3.4.4"/>
    </reaction>
</comment>
<dbReference type="OrthoDB" id="10265645at2759"/>
<keyword evidence="1" id="KW-0658">Purine biosynthesis</keyword>
<evidence type="ECO:0000313" key="4">
    <source>
        <dbReference type="WBParaSite" id="HPBE_0000366501-mRNA-1"/>
    </source>
</evidence>
<feature type="binding site" evidence="1">
    <location>
        <position position="28"/>
    </location>
    <ligand>
        <name>IMP</name>
        <dbReference type="ChEBI" id="CHEBI:58053"/>
    </ligand>
</feature>
<reference evidence="4" key="2">
    <citation type="submission" date="2019-09" db="UniProtKB">
        <authorList>
            <consortium name="WormBaseParasite"/>
        </authorList>
    </citation>
    <scope>IDENTIFICATION</scope>
</reference>
<dbReference type="SUPFAM" id="SSF52540">
    <property type="entry name" value="P-loop containing nucleoside triphosphate hydrolases"/>
    <property type="match status" value="1"/>
</dbReference>
<dbReference type="PANTHER" id="PTHR11846:SF0">
    <property type="entry name" value="ADENYLOSUCCINATE SYNTHETASE"/>
    <property type="match status" value="1"/>
</dbReference>
<dbReference type="Pfam" id="PF00709">
    <property type="entry name" value="Adenylsucc_synt"/>
    <property type="match status" value="1"/>
</dbReference>
<dbReference type="EMBL" id="UZAH01012015">
    <property type="protein sequence ID" value="VDO39372.1"/>
    <property type="molecule type" value="Genomic_DNA"/>
</dbReference>
<evidence type="ECO:0000256" key="1">
    <source>
        <dbReference type="HAMAP-Rule" id="MF_03125"/>
    </source>
</evidence>
<dbReference type="PANTHER" id="PTHR11846">
    <property type="entry name" value="ADENYLOSUCCINATE SYNTHETASE"/>
    <property type="match status" value="1"/>
</dbReference>
<keyword evidence="1" id="KW-0436">Ligase</keyword>
<dbReference type="GO" id="GO:0005737">
    <property type="term" value="C:cytoplasm"/>
    <property type="evidence" value="ECO:0007669"/>
    <property type="project" value="UniProtKB-SubCell"/>
</dbReference>
<dbReference type="UniPathway" id="UPA00075">
    <property type="reaction ID" value="UER00335"/>
</dbReference>
<dbReference type="WBParaSite" id="HPBE_0000366501-mRNA-1">
    <property type="protein sequence ID" value="HPBE_0000366501-mRNA-1"/>
    <property type="gene ID" value="HPBE_0000366501"/>
</dbReference>
<dbReference type="GO" id="GO:0004019">
    <property type="term" value="F:adenylosuccinate synthase activity"/>
    <property type="evidence" value="ECO:0007669"/>
    <property type="project" value="UniProtKB-UniRule"/>
</dbReference>
<dbReference type="InterPro" id="IPR042111">
    <property type="entry name" value="Adenylosuccinate_synth_dom3"/>
</dbReference>
<keyword evidence="3" id="KW-1185">Reference proteome</keyword>
<keyword evidence="1" id="KW-0342">GTP-binding</keyword>
<comment type="pathway">
    <text evidence="1">Purine metabolism; AMP biosynthesis via de novo pathway; AMP from IMP: step 1/2.</text>
</comment>
<feature type="binding site" evidence="1">
    <location>
        <begin position="56"/>
        <end position="58"/>
    </location>
    <ligand>
        <name>GTP</name>
        <dbReference type="ChEBI" id="CHEBI:37565"/>
    </ligand>
</feature>
<dbReference type="GO" id="GO:0000287">
    <property type="term" value="F:magnesium ion binding"/>
    <property type="evidence" value="ECO:0007669"/>
    <property type="project" value="UniProtKB-UniRule"/>
</dbReference>
<dbReference type="EC" id="6.3.4.4" evidence="1"/>
<dbReference type="HAMAP" id="MF_00011">
    <property type="entry name" value="Adenylosucc_synth"/>
    <property type="match status" value="1"/>
</dbReference>
<comment type="caution">
    <text evidence="1">Lacks conserved residue(s) required for the propagation of feature annotation.</text>
</comment>
<keyword evidence="1" id="KW-0460">Magnesium</keyword>
<dbReference type="AlphaFoldDB" id="A0A183FBX3"/>
<feature type="binding site" evidence="1">
    <location>
        <begin position="24"/>
        <end position="30"/>
    </location>
    <ligand>
        <name>substrate</name>
    </ligand>
</feature>